<accession>A0A542ECR0</accession>
<dbReference type="GO" id="GO:0051539">
    <property type="term" value="F:4 iron, 4 sulfur cluster binding"/>
    <property type="evidence" value="ECO:0007669"/>
    <property type="project" value="UniProtKB-KW"/>
</dbReference>
<dbReference type="PANTHER" id="PTHR32439:SF9">
    <property type="entry name" value="BLR3264 PROTEIN"/>
    <property type="match status" value="1"/>
</dbReference>
<dbReference type="PANTHER" id="PTHR32439">
    <property type="entry name" value="FERREDOXIN--NITRITE REDUCTASE, CHLOROPLASTIC"/>
    <property type="match status" value="1"/>
</dbReference>
<dbReference type="AlphaFoldDB" id="A0A542ECR0"/>
<comment type="caution">
    <text evidence="8">The sequence shown here is derived from an EMBL/GenBank/DDBJ whole genome shotgun (WGS) entry which is preliminary data.</text>
</comment>
<evidence type="ECO:0000256" key="1">
    <source>
        <dbReference type="ARBA" id="ARBA00022485"/>
    </source>
</evidence>
<sequence>MRILHRVTVPSDRSGADRCPGLLRPHLADDGALVRLRLPGGRLKTATLHRLGDISIQHGAPFVQLTSRGNLQLRSLPNPLTPQLISQIEATGLLPSASHERVRNIIADPFDETLPPLVAALDAALIADQLLAGLSGRWLFAVAGREGQVLGEPYDVAFQRLSETSGRLLVGGMGVDCAPEDAVAAMLDRARCFLLGRDDESHWNVRNLPPESPVFAGLAPMNIDAAPPPTPGRHTPDGARHGAFVLGVPLGMLTIEQIDLLRRVAEEIVVTPWRSLVLRTDDIDLDVFEAGGFAVAAHSPWATLSACVGAPWCRRTDTPTVELTTAAAASLPIDSPRTHVVGCERACGRPAGDHRLVIAPRTVQEILP</sequence>
<keyword evidence="2" id="KW-0349">Heme</keyword>
<evidence type="ECO:0000256" key="5">
    <source>
        <dbReference type="ARBA" id="ARBA00023004"/>
    </source>
</evidence>
<name>A0A542ECR0_9MICO</name>
<protein>
    <submittedName>
        <fullName evidence="8">Precorrin-3B synthase</fullName>
    </submittedName>
</protein>
<keyword evidence="3" id="KW-0479">Metal-binding</keyword>
<evidence type="ECO:0000313" key="9">
    <source>
        <dbReference type="Proteomes" id="UP000320806"/>
    </source>
</evidence>
<dbReference type="EMBL" id="VFMO01000001">
    <property type="protein sequence ID" value="TQJ13100.1"/>
    <property type="molecule type" value="Genomic_DNA"/>
</dbReference>
<dbReference type="Gene3D" id="3.30.413.10">
    <property type="entry name" value="Sulfite Reductase Hemoprotein, domain 1"/>
    <property type="match status" value="1"/>
</dbReference>
<keyword evidence="1" id="KW-0004">4Fe-4S</keyword>
<feature type="domain" description="Nitrite/Sulfite reductase ferredoxin-like" evidence="7">
    <location>
        <begin position="31"/>
        <end position="86"/>
    </location>
</feature>
<dbReference type="Pfam" id="PF03460">
    <property type="entry name" value="NIR_SIR_ferr"/>
    <property type="match status" value="1"/>
</dbReference>
<keyword evidence="6" id="KW-0411">Iron-sulfur</keyword>
<keyword evidence="4" id="KW-0560">Oxidoreductase</keyword>
<dbReference type="InterPro" id="IPR005117">
    <property type="entry name" value="NiRdtase/SiRdtase_haem-b_fer"/>
</dbReference>
<dbReference type="Gene3D" id="3.90.480.10">
    <property type="entry name" value="Sulfite Reductase Hemoprotein,Domain 2"/>
    <property type="match status" value="1"/>
</dbReference>
<dbReference type="InterPro" id="IPR036136">
    <property type="entry name" value="Nit/Sulf_reduc_fer-like_dom_sf"/>
</dbReference>
<evidence type="ECO:0000256" key="2">
    <source>
        <dbReference type="ARBA" id="ARBA00022617"/>
    </source>
</evidence>
<keyword evidence="9" id="KW-1185">Reference proteome</keyword>
<dbReference type="SUPFAM" id="SSF55124">
    <property type="entry name" value="Nitrite/Sulfite reductase N-terminal domain-like"/>
    <property type="match status" value="2"/>
</dbReference>
<evidence type="ECO:0000256" key="4">
    <source>
        <dbReference type="ARBA" id="ARBA00023002"/>
    </source>
</evidence>
<proteinExistence type="predicted"/>
<gene>
    <name evidence="8" type="ORF">FB459_0497</name>
</gene>
<dbReference type="InterPro" id="IPR051329">
    <property type="entry name" value="NIR_SIR_4Fe-4S"/>
</dbReference>
<dbReference type="GO" id="GO:0046872">
    <property type="term" value="F:metal ion binding"/>
    <property type="evidence" value="ECO:0007669"/>
    <property type="project" value="UniProtKB-KW"/>
</dbReference>
<organism evidence="8 9">
    <name type="scientific">Yimella lutea</name>
    <dbReference type="NCBI Taxonomy" id="587872"/>
    <lineage>
        <taxon>Bacteria</taxon>
        <taxon>Bacillati</taxon>
        <taxon>Actinomycetota</taxon>
        <taxon>Actinomycetes</taxon>
        <taxon>Micrococcales</taxon>
        <taxon>Dermacoccaceae</taxon>
        <taxon>Yimella</taxon>
    </lineage>
</organism>
<dbReference type="Proteomes" id="UP000320806">
    <property type="component" value="Unassembled WGS sequence"/>
</dbReference>
<evidence type="ECO:0000256" key="3">
    <source>
        <dbReference type="ARBA" id="ARBA00022723"/>
    </source>
</evidence>
<dbReference type="InterPro" id="IPR045854">
    <property type="entry name" value="NO2/SO3_Rdtase_4Fe4S_sf"/>
</dbReference>
<evidence type="ECO:0000313" key="8">
    <source>
        <dbReference type="EMBL" id="TQJ13100.1"/>
    </source>
</evidence>
<dbReference type="GO" id="GO:0016491">
    <property type="term" value="F:oxidoreductase activity"/>
    <property type="evidence" value="ECO:0007669"/>
    <property type="project" value="UniProtKB-KW"/>
</dbReference>
<evidence type="ECO:0000256" key="6">
    <source>
        <dbReference type="ARBA" id="ARBA00023014"/>
    </source>
</evidence>
<evidence type="ECO:0000259" key="7">
    <source>
        <dbReference type="Pfam" id="PF03460"/>
    </source>
</evidence>
<keyword evidence="5" id="KW-0408">Iron</keyword>
<reference evidence="8 9" key="1">
    <citation type="submission" date="2019-06" db="EMBL/GenBank/DDBJ databases">
        <title>Sequencing the genomes of 1000 actinobacteria strains.</title>
        <authorList>
            <person name="Klenk H.-P."/>
        </authorList>
    </citation>
    <scope>NUCLEOTIDE SEQUENCE [LARGE SCALE GENOMIC DNA]</scope>
    <source>
        <strain evidence="8 9">DSM 19828</strain>
    </source>
</reference>